<dbReference type="Gene3D" id="3.30.300.30">
    <property type="match status" value="1"/>
</dbReference>
<gene>
    <name evidence="4" type="ORF">D1831_04960</name>
</gene>
<proteinExistence type="inferred from homology"/>
<keyword evidence="5" id="KW-1185">Reference proteome</keyword>
<dbReference type="Proteomes" id="UP000283633">
    <property type="component" value="Unassembled WGS sequence"/>
</dbReference>
<dbReference type="PANTHER" id="PTHR43201:SF5">
    <property type="entry name" value="MEDIUM-CHAIN ACYL-COA LIGASE ACSF2, MITOCHONDRIAL"/>
    <property type="match status" value="1"/>
</dbReference>
<name>A0A3R8KM64_9LACO</name>
<accession>A0A3R8KM64</accession>
<evidence type="ECO:0000313" key="4">
    <source>
        <dbReference type="EMBL" id="RRK10908.1"/>
    </source>
</evidence>
<reference evidence="4 5" key="1">
    <citation type="submission" date="2018-08" db="EMBL/GenBank/DDBJ databases">
        <title>Genome Lactobacillus garii FI11369.</title>
        <authorList>
            <person name="Diaz M."/>
            <person name="Narbad A."/>
        </authorList>
    </citation>
    <scope>NUCLEOTIDE SEQUENCE [LARGE SCALE GENOMIC DNA]</scope>
    <source>
        <strain evidence="4 5">FI11369</strain>
    </source>
</reference>
<dbReference type="EMBL" id="QWZQ01000012">
    <property type="protein sequence ID" value="RRK10908.1"/>
    <property type="molecule type" value="Genomic_DNA"/>
</dbReference>
<sequence length="116" mass="12597">MSAYVIERELLRHPHIQEAAAVGLKDHRLGEIIGAFIVATPGNTGLTLTMIKNFLAARGVAKKFWPEKIKIVAQLPRTSSGKVKKHQLVLAAQTDSPIISHDHAGHDSGWGVTMEA</sequence>
<dbReference type="GO" id="GO:0006631">
    <property type="term" value="P:fatty acid metabolic process"/>
    <property type="evidence" value="ECO:0007669"/>
    <property type="project" value="TreeGrafter"/>
</dbReference>
<dbReference type="Pfam" id="PF13193">
    <property type="entry name" value="AMP-binding_C"/>
    <property type="match status" value="1"/>
</dbReference>
<feature type="domain" description="AMP-binding enzyme C-terminal" evidence="3">
    <location>
        <begin position="6"/>
        <end position="82"/>
    </location>
</feature>
<dbReference type="PANTHER" id="PTHR43201">
    <property type="entry name" value="ACYL-COA SYNTHETASE"/>
    <property type="match status" value="1"/>
</dbReference>
<keyword evidence="2" id="KW-0436">Ligase</keyword>
<comment type="caution">
    <text evidence="4">The sequence shown here is derived from an EMBL/GenBank/DDBJ whole genome shotgun (WGS) entry which is preliminary data.</text>
</comment>
<dbReference type="GO" id="GO:0031956">
    <property type="term" value="F:medium-chain fatty acid-CoA ligase activity"/>
    <property type="evidence" value="ECO:0007669"/>
    <property type="project" value="TreeGrafter"/>
</dbReference>
<comment type="similarity">
    <text evidence="1">Belongs to the ATP-dependent AMP-binding enzyme family.</text>
</comment>
<protein>
    <recommendedName>
        <fullName evidence="3">AMP-binding enzyme C-terminal domain-containing protein</fullName>
    </recommendedName>
</protein>
<evidence type="ECO:0000256" key="2">
    <source>
        <dbReference type="ARBA" id="ARBA00022598"/>
    </source>
</evidence>
<evidence type="ECO:0000256" key="1">
    <source>
        <dbReference type="ARBA" id="ARBA00006432"/>
    </source>
</evidence>
<dbReference type="InterPro" id="IPR025110">
    <property type="entry name" value="AMP-bd_C"/>
</dbReference>
<dbReference type="AlphaFoldDB" id="A0A3R8KM64"/>
<evidence type="ECO:0000259" key="3">
    <source>
        <dbReference type="Pfam" id="PF13193"/>
    </source>
</evidence>
<evidence type="ECO:0000313" key="5">
    <source>
        <dbReference type="Proteomes" id="UP000283633"/>
    </source>
</evidence>
<dbReference type="InterPro" id="IPR045851">
    <property type="entry name" value="AMP-bd_C_sf"/>
</dbReference>
<dbReference type="SUPFAM" id="SSF56801">
    <property type="entry name" value="Acetyl-CoA synthetase-like"/>
    <property type="match status" value="1"/>
</dbReference>
<organism evidence="4 5">
    <name type="scientific">Lactiplantibacillus garii</name>
    <dbReference type="NCBI Taxonomy" id="2306423"/>
    <lineage>
        <taxon>Bacteria</taxon>
        <taxon>Bacillati</taxon>
        <taxon>Bacillota</taxon>
        <taxon>Bacilli</taxon>
        <taxon>Lactobacillales</taxon>
        <taxon>Lactobacillaceae</taxon>
        <taxon>Lactiplantibacillus</taxon>
    </lineage>
</organism>